<dbReference type="InterPro" id="IPR025997">
    <property type="entry name" value="SBP_2_dom"/>
</dbReference>
<evidence type="ECO:0000256" key="1">
    <source>
        <dbReference type="ARBA" id="ARBA00004196"/>
    </source>
</evidence>
<dbReference type="InterPro" id="IPR028082">
    <property type="entry name" value="Peripla_BP_I"/>
</dbReference>
<proteinExistence type="inferred from homology"/>
<dbReference type="PROSITE" id="PS51257">
    <property type="entry name" value="PROKAR_LIPOPROTEIN"/>
    <property type="match status" value="1"/>
</dbReference>
<dbReference type="Gene3D" id="3.40.50.2300">
    <property type="match status" value="2"/>
</dbReference>
<evidence type="ECO:0000256" key="4">
    <source>
        <dbReference type="SAM" id="SignalP"/>
    </source>
</evidence>
<comment type="similarity">
    <text evidence="2">Belongs to the bacterial solute-binding protein 2 family.</text>
</comment>
<gene>
    <name evidence="6" type="ORF">GCM10022262_23550</name>
</gene>
<comment type="caution">
    <text evidence="6">The sequence shown here is derived from an EMBL/GenBank/DDBJ whole genome shotgun (WGS) entry which is preliminary data.</text>
</comment>
<feature type="signal peptide" evidence="4">
    <location>
        <begin position="1"/>
        <end position="21"/>
    </location>
</feature>
<dbReference type="RefSeq" id="WP_345041350.1">
    <property type="nucleotide sequence ID" value="NZ_BAABBA010000010.1"/>
</dbReference>
<dbReference type="Proteomes" id="UP001499841">
    <property type="component" value="Unassembled WGS sequence"/>
</dbReference>
<organism evidence="6 7">
    <name type="scientific">Georgenia daeguensis</name>
    <dbReference type="NCBI Taxonomy" id="908355"/>
    <lineage>
        <taxon>Bacteria</taxon>
        <taxon>Bacillati</taxon>
        <taxon>Actinomycetota</taxon>
        <taxon>Actinomycetes</taxon>
        <taxon>Micrococcales</taxon>
        <taxon>Bogoriellaceae</taxon>
        <taxon>Georgenia</taxon>
    </lineage>
</organism>
<evidence type="ECO:0000256" key="2">
    <source>
        <dbReference type="ARBA" id="ARBA00007639"/>
    </source>
</evidence>
<keyword evidence="3 4" id="KW-0732">Signal</keyword>
<dbReference type="PANTHER" id="PTHR46847:SF1">
    <property type="entry name" value="D-ALLOSE-BINDING PERIPLASMIC PROTEIN-RELATED"/>
    <property type="match status" value="1"/>
</dbReference>
<dbReference type="PANTHER" id="PTHR46847">
    <property type="entry name" value="D-ALLOSE-BINDING PERIPLASMIC PROTEIN-RELATED"/>
    <property type="match status" value="1"/>
</dbReference>
<dbReference type="EMBL" id="BAABBA010000010">
    <property type="protein sequence ID" value="GAA4287995.1"/>
    <property type="molecule type" value="Genomic_DNA"/>
</dbReference>
<protein>
    <recommendedName>
        <fullName evidence="5">Periplasmic binding protein domain-containing protein</fullName>
    </recommendedName>
</protein>
<accession>A0ABP8EVP0</accession>
<dbReference type="SUPFAM" id="SSF53822">
    <property type="entry name" value="Periplasmic binding protein-like I"/>
    <property type="match status" value="1"/>
</dbReference>
<evidence type="ECO:0000313" key="7">
    <source>
        <dbReference type="Proteomes" id="UP001499841"/>
    </source>
</evidence>
<sequence>MKKPALSIAALLASSALLLSACGSADQGGAGSTGGTAGAGGDHTLGLAVSTLNNPFFVSLRDGAQAAADEAGAELTVTDARDDATQQADQVANFQTQQLDAVLINPVDSDAAGPIVSPLIAGDIPVIAVDRAVNGAEVNTFVASDNVEGGRLAAQALAEAIGEKGQVIVLQGVAGTSASRERGQGFTEGIAEFPDIEVVATQPADFDRAQGLDVATNLLQANPDVVGIFAENDEMALGAVQALGDRAGKDVFVVGFDATEDAQAAIKTGTMYASIAQQPEELGRAAVEAALSILNGEEVEATVSVPVVAMTKDDL</sequence>
<feature type="domain" description="Periplasmic binding protein" evidence="5">
    <location>
        <begin position="46"/>
        <end position="298"/>
    </location>
</feature>
<name>A0ABP8EVP0_9MICO</name>
<feature type="chain" id="PRO_5047043905" description="Periplasmic binding protein domain-containing protein" evidence="4">
    <location>
        <begin position="22"/>
        <end position="315"/>
    </location>
</feature>
<evidence type="ECO:0000256" key="3">
    <source>
        <dbReference type="ARBA" id="ARBA00022729"/>
    </source>
</evidence>
<keyword evidence="7" id="KW-1185">Reference proteome</keyword>
<dbReference type="Pfam" id="PF13407">
    <property type="entry name" value="Peripla_BP_4"/>
    <property type="match status" value="1"/>
</dbReference>
<evidence type="ECO:0000259" key="5">
    <source>
        <dbReference type="Pfam" id="PF13407"/>
    </source>
</evidence>
<reference evidence="7" key="1">
    <citation type="journal article" date="2019" name="Int. J. Syst. Evol. Microbiol.">
        <title>The Global Catalogue of Microorganisms (GCM) 10K type strain sequencing project: providing services to taxonomists for standard genome sequencing and annotation.</title>
        <authorList>
            <consortium name="The Broad Institute Genomics Platform"/>
            <consortium name="The Broad Institute Genome Sequencing Center for Infectious Disease"/>
            <person name="Wu L."/>
            <person name="Ma J."/>
        </authorList>
    </citation>
    <scope>NUCLEOTIDE SEQUENCE [LARGE SCALE GENOMIC DNA]</scope>
    <source>
        <strain evidence="7">JCM 17459</strain>
    </source>
</reference>
<comment type="subcellular location">
    <subcellularLocation>
        <location evidence="1">Cell envelope</location>
    </subcellularLocation>
</comment>
<evidence type="ECO:0000313" key="6">
    <source>
        <dbReference type="EMBL" id="GAA4287995.1"/>
    </source>
</evidence>